<comment type="caution">
    <text evidence="1">The sequence shown here is derived from an EMBL/GenBank/DDBJ whole genome shotgun (WGS) entry which is preliminary data.</text>
</comment>
<gene>
    <name evidence="1" type="ORF">RM520_11650</name>
</gene>
<evidence type="ECO:0000313" key="2">
    <source>
        <dbReference type="Proteomes" id="UP001250662"/>
    </source>
</evidence>
<dbReference type="Proteomes" id="UP001250662">
    <property type="component" value="Unassembled WGS sequence"/>
</dbReference>
<sequence length="124" mass="14236">MKKFFSLLAIITLISVSNCTRLPENDDPVLGIWSKTEISAVEDRMSSSIEKEEWIFNDAYLGRYHQYSQETLTFSTDFKWTVDNGVYSIVYGEESIEDTTVIINMDDDPEQLEFADGGIFALRE</sequence>
<accession>A0ABU3BJD1</accession>
<reference evidence="1 2" key="1">
    <citation type="submission" date="2023-09" db="EMBL/GenBank/DDBJ databases">
        <authorList>
            <person name="Rey-Velasco X."/>
        </authorList>
    </citation>
    <scope>NUCLEOTIDE SEQUENCE [LARGE SCALE GENOMIC DNA]</scope>
    <source>
        <strain evidence="1 2">P007</strain>
    </source>
</reference>
<organism evidence="1 2">
    <name type="scientific">Croceitalea vernalis</name>
    <dbReference type="NCBI Taxonomy" id="3075599"/>
    <lineage>
        <taxon>Bacteria</taxon>
        <taxon>Pseudomonadati</taxon>
        <taxon>Bacteroidota</taxon>
        <taxon>Flavobacteriia</taxon>
        <taxon>Flavobacteriales</taxon>
        <taxon>Flavobacteriaceae</taxon>
        <taxon>Croceitalea</taxon>
    </lineage>
</organism>
<protein>
    <submittedName>
        <fullName evidence="1">Lipocalin family protein</fullName>
    </submittedName>
</protein>
<dbReference type="EMBL" id="JAVRHU010000003">
    <property type="protein sequence ID" value="MDT0622282.1"/>
    <property type="molecule type" value="Genomic_DNA"/>
</dbReference>
<dbReference type="RefSeq" id="WP_311385871.1">
    <property type="nucleotide sequence ID" value="NZ_JAVRHU010000003.1"/>
</dbReference>
<proteinExistence type="predicted"/>
<name>A0ABU3BJD1_9FLAO</name>
<keyword evidence="2" id="KW-1185">Reference proteome</keyword>
<evidence type="ECO:0000313" key="1">
    <source>
        <dbReference type="EMBL" id="MDT0622282.1"/>
    </source>
</evidence>